<dbReference type="RefSeq" id="WP_084607194.1">
    <property type="nucleotide sequence ID" value="NZ_QVFV01000006.1"/>
</dbReference>
<dbReference type="NCBIfam" id="NF041929">
    <property type="entry name" value="Xrt_dep_XDP2"/>
    <property type="match status" value="1"/>
</dbReference>
<dbReference type="InterPro" id="IPR013424">
    <property type="entry name" value="Ice-binding_C"/>
</dbReference>
<dbReference type="NCBIfam" id="TIGR02595">
    <property type="entry name" value="PEP_CTERM"/>
    <property type="match status" value="1"/>
</dbReference>
<dbReference type="Proteomes" id="UP000292459">
    <property type="component" value="Unassembled WGS sequence"/>
</dbReference>
<keyword evidence="4" id="KW-1185">Reference proteome</keyword>
<accession>A0A4Q7E3N4</accession>
<name>A0A4Q7E3N4_9CYAN</name>
<evidence type="ECO:0000256" key="2">
    <source>
        <dbReference type="SAM" id="SignalP"/>
    </source>
</evidence>
<dbReference type="AlphaFoldDB" id="A0A4Q7E3N4"/>
<feature type="chain" id="PRO_5020813189" evidence="2">
    <location>
        <begin position="20"/>
        <end position="243"/>
    </location>
</feature>
<sequence>MTVGAAAGTLLMAAGSASAFSFTTNFVGTPPTGNIFLESITTQNGTNISDFSAVTGASLTNKPYSGGNTGAASSDRGDNADGIAVEDPSDANIVSSLGRDANGKLNLNNIVDTEDNGYFTLELEFEKAFNTLLLWERGMNSRIQVVAGGIDQVFDSSTFDYAGFNIDTTEISTKNDVGQKVGSRGIKLGESVTKVTLISKSSFQGPDFKVAGVTVPEPTAVLGLTAVAGAFVASRRRKGEPTA</sequence>
<evidence type="ECO:0000313" key="4">
    <source>
        <dbReference type="Proteomes" id="UP000292459"/>
    </source>
</evidence>
<gene>
    <name evidence="3" type="ORF">DYY88_19565</name>
</gene>
<dbReference type="OrthoDB" id="488914at2"/>
<feature type="region of interest" description="Disordered" evidence="1">
    <location>
        <begin position="64"/>
        <end position="84"/>
    </location>
</feature>
<comment type="caution">
    <text evidence="3">The sequence shown here is derived from an EMBL/GenBank/DDBJ whole genome shotgun (WGS) entry which is preliminary data.</text>
</comment>
<evidence type="ECO:0000256" key="1">
    <source>
        <dbReference type="SAM" id="MobiDB-lite"/>
    </source>
</evidence>
<reference evidence="3 4" key="1">
    <citation type="submission" date="2018-11" db="EMBL/GenBank/DDBJ databases">
        <title>Whole genome sequencing of an environmental sample.</title>
        <authorList>
            <person name="Sarangi A.N."/>
            <person name="Singh D."/>
            <person name="Tripathy S."/>
        </authorList>
    </citation>
    <scope>NUCLEOTIDE SEQUENCE [LARGE SCALE GENOMIC DNA]</scope>
    <source>
        <strain evidence="3 4">Lakshadweep</strain>
    </source>
</reference>
<evidence type="ECO:0000313" key="3">
    <source>
        <dbReference type="EMBL" id="RZM76089.1"/>
    </source>
</evidence>
<organism evidence="3 4">
    <name type="scientific">Leptolyngbya iicbica LK</name>
    <dbReference type="NCBI Taxonomy" id="2294035"/>
    <lineage>
        <taxon>Bacteria</taxon>
        <taxon>Bacillati</taxon>
        <taxon>Cyanobacteriota</taxon>
        <taxon>Cyanophyceae</taxon>
        <taxon>Leptolyngbyales</taxon>
        <taxon>Leptolyngbyaceae</taxon>
        <taxon>Leptolyngbya group</taxon>
        <taxon>Leptolyngbya</taxon>
        <taxon>Leptolyngbya iicbica</taxon>
    </lineage>
</organism>
<keyword evidence="2" id="KW-0732">Signal</keyword>
<protein>
    <submittedName>
        <fullName evidence="3">PEP-CTERM sorting domain-containing protein</fullName>
    </submittedName>
</protein>
<dbReference type="EMBL" id="QVFV01000006">
    <property type="protein sequence ID" value="RZM76089.1"/>
    <property type="molecule type" value="Genomic_DNA"/>
</dbReference>
<proteinExistence type="predicted"/>
<feature type="signal peptide" evidence="2">
    <location>
        <begin position="1"/>
        <end position="19"/>
    </location>
</feature>